<comment type="similarity">
    <text evidence="8">Belongs to the tRNA nucleotidyltransferase/poly(A) polymerase family.</text>
</comment>
<dbReference type="GO" id="GO:0046872">
    <property type="term" value="F:metal ion binding"/>
    <property type="evidence" value="ECO:0007669"/>
    <property type="project" value="UniProtKB-KW"/>
</dbReference>
<dbReference type="PANTHER" id="PTHR46173">
    <property type="entry name" value="CCA TRNA NUCLEOTIDYLTRANSFERASE 1, MITOCHONDRIAL"/>
    <property type="match status" value="1"/>
</dbReference>
<evidence type="ECO:0000313" key="12">
    <source>
        <dbReference type="Proteomes" id="UP000219439"/>
    </source>
</evidence>
<sequence length="412" mass="45945">MTSILDVCEEPHFSWREDACLKALFAALNRDGDEVRVVGGAVRNSLIGLPIGDIDCATTALPSETMERGREAGFKIVPTGLEHGTLTLVKDGQSYEVTSLRADVETDGRRAKVAFGRDWTEDAARRDFTMNALYLDADGQLYDYLGSGISDTKARRVRFIGKAEERIREDYLRILRFFRFYAQYGHAFHCTDYDACVALQDGMKQLSAERVGVEMIKLVQGEFGYSALEAMFDGGFLGQIGLKVPMIKRFGYYQSQSVMLGIPLSSTGALMAVNGHCRESVEGLMQAWRQPNRLRDALVRRSALLEQISTSDFQTAELQTLKQWAYRYGKDTVLDCLALQRLDRDAEDLRELCQHLQQWDLPAFPVKGKDLIAAGVTPGPEMGVRLSDCEARWVESGFSLGKADLLDGISSD</sequence>
<evidence type="ECO:0000256" key="8">
    <source>
        <dbReference type="RuleBase" id="RU003953"/>
    </source>
</evidence>
<dbReference type="GO" id="GO:0008033">
    <property type="term" value="P:tRNA processing"/>
    <property type="evidence" value="ECO:0007669"/>
    <property type="project" value="UniProtKB-KW"/>
</dbReference>
<dbReference type="InterPro" id="IPR002646">
    <property type="entry name" value="PolA_pol_head_dom"/>
</dbReference>
<dbReference type="EMBL" id="OBEL01000006">
    <property type="protein sequence ID" value="SNZ20893.1"/>
    <property type="molecule type" value="Genomic_DNA"/>
</dbReference>
<keyword evidence="12" id="KW-1185">Reference proteome</keyword>
<evidence type="ECO:0000313" key="11">
    <source>
        <dbReference type="EMBL" id="SNZ20893.1"/>
    </source>
</evidence>
<dbReference type="Pfam" id="PF13735">
    <property type="entry name" value="tRNA_NucTran2_2"/>
    <property type="match status" value="1"/>
</dbReference>
<evidence type="ECO:0000256" key="7">
    <source>
        <dbReference type="ARBA" id="ARBA00022884"/>
    </source>
</evidence>
<dbReference type="PANTHER" id="PTHR46173:SF1">
    <property type="entry name" value="CCA TRNA NUCLEOTIDYLTRANSFERASE 1, MITOCHONDRIAL"/>
    <property type="match status" value="1"/>
</dbReference>
<gene>
    <name evidence="11" type="ORF">SAMN06265368_4004</name>
</gene>
<accession>A0A285PHZ5</accession>
<dbReference type="Gene3D" id="1.10.3090.10">
    <property type="entry name" value="cca-adding enzyme, domain 2"/>
    <property type="match status" value="1"/>
</dbReference>
<dbReference type="GO" id="GO:0016779">
    <property type="term" value="F:nucleotidyltransferase activity"/>
    <property type="evidence" value="ECO:0007669"/>
    <property type="project" value="UniProtKB-KW"/>
</dbReference>
<evidence type="ECO:0000256" key="3">
    <source>
        <dbReference type="ARBA" id="ARBA00022694"/>
    </source>
</evidence>
<dbReference type="InterPro" id="IPR043519">
    <property type="entry name" value="NT_sf"/>
</dbReference>
<evidence type="ECO:0000256" key="1">
    <source>
        <dbReference type="ARBA" id="ARBA00001946"/>
    </source>
</evidence>
<dbReference type="InterPro" id="IPR032810">
    <property type="entry name" value="CCA-adding_enz_C"/>
</dbReference>
<reference evidence="11 12" key="1">
    <citation type="submission" date="2017-09" db="EMBL/GenBank/DDBJ databases">
        <authorList>
            <person name="Ehlers B."/>
            <person name="Leendertz F.H."/>
        </authorList>
    </citation>
    <scope>NUCLEOTIDE SEQUENCE [LARGE SCALE GENOMIC DNA]</scope>
    <source>
        <strain evidence="11 12">DSM 18289</strain>
    </source>
</reference>
<name>A0A285PHZ5_9HYPH</name>
<evidence type="ECO:0000256" key="5">
    <source>
        <dbReference type="ARBA" id="ARBA00022723"/>
    </source>
</evidence>
<keyword evidence="6" id="KW-0460">Magnesium</keyword>
<comment type="cofactor">
    <cofactor evidence="1">
        <name>Mg(2+)</name>
        <dbReference type="ChEBI" id="CHEBI:18420"/>
    </cofactor>
</comment>
<dbReference type="Pfam" id="PF01743">
    <property type="entry name" value="PolyA_pol"/>
    <property type="match status" value="1"/>
</dbReference>
<dbReference type="AlphaFoldDB" id="A0A285PHZ5"/>
<keyword evidence="4" id="KW-0548">Nucleotidyltransferase</keyword>
<dbReference type="InterPro" id="IPR050264">
    <property type="entry name" value="Bact_CCA-adding_enz_type3_sf"/>
</dbReference>
<dbReference type="Gene3D" id="3.30.460.10">
    <property type="entry name" value="Beta Polymerase, domain 2"/>
    <property type="match status" value="1"/>
</dbReference>
<keyword evidence="5" id="KW-0479">Metal-binding</keyword>
<dbReference type="GO" id="GO:0000049">
    <property type="term" value="F:tRNA binding"/>
    <property type="evidence" value="ECO:0007669"/>
    <property type="project" value="TreeGrafter"/>
</dbReference>
<dbReference type="SUPFAM" id="SSF81301">
    <property type="entry name" value="Nucleotidyltransferase"/>
    <property type="match status" value="1"/>
</dbReference>
<dbReference type="OrthoDB" id="9805698at2"/>
<dbReference type="Proteomes" id="UP000219439">
    <property type="component" value="Unassembled WGS sequence"/>
</dbReference>
<dbReference type="SUPFAM" id="SSF81891">
    <property type="entry name" value="Poly A polymerase C-terminal region-like"/>
    <property type="match status" value="1"/>
</dbReference>
<evidence type="ECO:0000256" key="4">
    <source>
        <dbReference type="ARBA" id="ARBA00022695"/>
    </source>
</evidence>
<feature type="domain" description="CCA-adding enzyme C-terminal" evidence="10">
    <location>
        <begin position="274"/>
        <end position="396"/>
    </location>
</feature>
<evidence type="ECO:0000256" key="2">
    <source>
        <dbReference type="ARBA" id="ARBA00022679"/>
    </source>
</evidence>
<dbReference type="RefSeq" id="WP_097155272.1">
    <property type="nucleotide sequence ID" value="NZ_OBEL01000006.1"/>
</dbReference>
<evidence type="ECO:0000259" key="9">
    <source>
        <dbReference type="Pfam" id="PF01743"/>
    </source>
</evidence>
<feature type="domain" description="Poly A polymerase head" evidence="9">
    <location>
        <begin position="36"/>
        <end position="158"/>
    </location>
</feature>
<organism evidence="11 12">
    <name type="scientific">Cohaesibacter gelatinilyticus</name>
    <dbReference type="NCBI Taxonomy" id="372072"/>
    <lineage>
        <taxon>Bacteria</taxon>
        <taxon>Pseudomonadati</taxon>
        <taxon>Pseudomonadota</taxon>
        <taxon>Alphaproteobacteria</taxon>
        <taxon>Hyphomicrobiales</taxon>
        <taxon>Cohaesibacteraceae</taxon>
    </lineage>
</organism>
<evidence type="ECO:0000256" key="6">
    <source>
        <dbReference type="ARBA" id="ARBA00022842"/>
    </source>
</evidence>
<dbReference type="CDD" id="cd05398">
    <property type="entry name" value="NT_ClassII-CCAase"/>
    <property type="match status" value="1"/>
</dbReference>
<keyword evidence="7 8" id="KW-0694">RNA-binding</keyword>
<protein>
    <submittedName>
        <fullName evidence="11">Poly(A) polymerase</fullName>
    </submittedName>
</protein>
<keyword evidence="3" id="KW-0819">tRNA processing</keyword>
<proteinExistence type="inferred from homology"/>
<evidence type="ECO:0000259" key="10">
    <source>
        <dbReference type="Pfam" id="PF13735"/>
    </source>
</evidence>
<keyword evidence="2 8" id="KW-0808">Transferase</keyword>